<sequence>MREVAPGIHHIPIPIPYPMKYVNCYLLKGDGHALIDTGLDTPEARRALTEALAHFGLDLADLDEVLLTHHHPDHYGLAGLLEAAGARVRMLDVEYQRGHAQWTRFEAHLPQTLQAFAQHGMPEPVRAGILETMRATRRRLHPPQHPETFPDGAVLEVAGMTLQAFWTPGHADGHAVFLRPADGTLLAGDHILERITPNISLWPHSRPNPLKDYLEALERVRALAPERALVGHYGPVIPDVPRRIAEIQAHHQARLEHLKTLLARGPQTAWDLSLALFPGELTLAQRRFAWAETLAHLEYLVAVGLAARLEGRTIRYAPA</sequence>
<keyword evidence="3" id="KW-1185">Reference proteome</keyword>
<dbReference type="RefSeq" id="WP_013704414.1">
    <property type="nucleotide sequence ID" value="NC_015387.1"/>
</dbReference>
<dbReference type="InterPro" id="IPR048933">
    <property type="entry name" value="B_lactamase-like_C"/>
</dbReference>
<protein>
    <submittedName>
        <fullName evidence="2">Beta-lactamase domain protein</fullName>
    </submittedName>
</protein>
<dbReference type="HOGENOM" id="CLU_048478_0_2_0"/>
<gene>
    <name evidence="2" type="ordered locus">Marky_1632</name>
</gene>
<evidence type="ECO:0000313" key="3">
    <source>
        <dbReference type="Proteomes" id="UP000007030"/>
    </source>
</evidence>
<feature type="domain" description="Metallo-beta-lactamase" evidence="1">
    <location>
        <begin position="21"/>
        <end position="232"/>
    </location>
</feature>
<dbReference type="EMBL" id="CP002630">
    <property type="protein sequence ID" value="AEB12367.1"/>
    <property type="molecule type" value="Genomic_DNA"/>
</dbReference>
<dbReference type="SUPFAM" id="SSF56281">
    <property type="entry name" value="Metallo-hydrolase/oxidoreductase"/>
    <property type="match status" value="1"/>
</dbReference>
<dbReference type="OrthoDB" id="9761531at2"/>
<accession>F2NKB8</accession>
<dbReference type="AlphaFoldDB" id="F2NKB8"/>
<dbReference type="PANTHER" id="PTHR23131">
    <property type="entry name" value="ENDORIBONUCLEASE LACTB2"/>
    <property type="match status" value="1"/>
</dbReference>
<dbReference type="CDD" id="cd07725">
    <property type="entry name" value="TTHA1429-like_MBL-fold"/>
    <property type="match status" value="1"/>
</dbReference>
<dbReference type="Pfam" id="PF21221">
    <property type="entry name" value="B_lactamase-like_C"/>
    <property type="match status" value="1"/>
</dbReference>
<dbReference type="Gene3D" id="1.10.10.10">
    <property type="entry name" value="Winged helix-like DNA-binding domain superfamily/Winged helix DNA-binding domain"/>
    <property type="match status" value="1"/>
</dbReference>
<dbReference type="KEGG" id="mhd:Marky_1632"/>
<dbReference type="eggNOG" id="COG0491">
    <property type="taxonomic scope" value="Bacteria"/>
</dbReference>
<dbReference type="Proteomes" id="UP000007030">
    <property type="component" value="Chromosome"/>
</dbReference>
<dbReference type="Pfam" id="PF00753">
    <property type="entry name" value="Lactamase_B"/>
    <property type="match status" value="1"/>
</dbReference>
<dbReference type="InterPro" id="IPR050662">
    <property type="entry name" value="Sec-metab_biosynth-thioest"/>
</dbReference>
<reference evidence="2 3" key="1">
    <citation type="journal article" date="2012" name="Stand. Genomic Sci.">
        <title>Complete genome sequence of the aerobic, heterotroph Marinithermus hydrothermalis type strain (T1(T)) from a deep-sea hydrothermal vent chimney.</title>
        <authorList>
            <person name="Copeland A."/>
            <person name="Gu W."/>
            <person name="Yasawong M."/>
            <person name="Lapidus A."/>
            <person name="Lucas S."/>
            <person name="Deshpande S."/>
            <person name="Pagani I."/>
            <person name="Tapia R."/>
            <person name="Cheng J.F."/>
            <person name="Goodwin L.A."/>
            <person name="Pitluck S."/>
            <person name="Liolios K."/>
            <person name="Ivanova N."/>
            <person name="Mavromatis K."/>
            <person name="Mikhailova N."/>
            <person name="Pati A."/>
            <person name="Chen A."/>
            <person name="Palaniappan K."/>
            <person name="Land M."/>
            <person name="Pan C."/>
            <person name="Brambilla E.M."/>
            <person name="Rohde M."/>
            <person name="Tindall B.J."/>
            <person name="Sikorski J."/>
            <person name="Goker M."/>
            <person name="Detter J.C."/>
            <person name="Bristow J."/>
            <person name="Eisen J.A."/>
            <person name="Markowitz V."/>
            <person name="Hugenholtz P."/>
            <person name="Kyrpides N.C."/>
            <person name="Klenk H.P."/>
            <person name="Woyke T."/>
        </authorList>
    </citation>
    <scope>NUCLEOTIDE SEQUENCE [LARGE SCALE GENOMIC DNA]</scope>
    <source>
        <strain evidence="3">DSM 14884 / JCM 11576 / T1</strain>
    </source>
</reference>
<dbReference type="SMART" id="SM00849">
    <property type="entry name" value="Lactamase_B"/>
    <property type="match status" value="1"/>
</dbReference>
<organism evidence="2 3">
    <name type="scientific">Marinithermus hydrothermalis (strain DSM 14884 / JCM 11576 / T1)</name>
    <dbReference type="NCBI Taxonomy" id="869210"/>
    <lineage>
        <taxon>Bacteria</taxon>
        <taxon>Thermotogati</taxon>
        <taxon>Deinococcota</taxon>
        <taxon>Deinococci</taxon>
        <taxon>Thermales</taxon>
        <taxon>Thermaceae</taxon>
        <taxon>Marinithermus</taxon>
    </lineage>
</organism>
<dbReference type="Gene3D" id="3.60.15.10">
    <property type="entry name" value="Ribonuclease Z/Hydroxyacylglutathione hydrolase-like"/>
    <property type="match status" value="1"/>
</dbReference>
<evidence type="ECO:0000313" key="2">
    <source>
        <dbReference type="EMBL" id="AEB12367.1"/>
    </source>
</evidence>
<evidence type="ECO:0000259" key="1">
    <source>
        <dbReference type="SMART" id="SM00849"/>
    </source>
</evidence>
<dbReference type="InterPro" id="IPR001279">
    <property type="entry name" value="Metallo-B-lactamas"/>
</dbReference>
<dbReference type="PANTHER" id="PTHR23131:SF4">
    <property type="entry name" value="METALLO-BETA-LACTAMASE SUPERFAMILY POTEIN"/>
    <property type="match status" value="1"/>
</dbReference>
<proteinExistence type="predicted"/>
<dbReference type="InterPro" id="IPR036388">
    <property type="entry name" value="WH-like_DNA-bd_sf"/>
</dbReference>
<dbReference type="STRING" id="869210.Marky_1632"/>
<name>F2NKB8_MARHT</name>
<dbReference type="InterPro" id="IPR036866">
    <property type="entry name" value="RibonucZ/Hydroxyglut_hydro"/>
</dbReference>